<keyword evidence="3" id="KW-1185">Reference proteome</keyword>
<evidence type="ECO:0000313" key="2">
    <source>
        <dbReference type="EnsemblMetazoa" id="AMAM005048-PA"/>
    </source>
</evidence>
<dbReference type="Proteomes" id="UP000075901">
    <property type="component" value="Unassembled WGS sequence"/>
</dbReference>
<protein>
    <submittedName>
        <fullName evidence="2">Uncharacterized protein</fullName>
    </submittedName>
</protein>
<sequence>MSTLTELELIRSSLEESRKSLEYANITNNRLVEELSALRMLIQMNAEEACSREAALREDLCRERKERENMSAMLASLFENNASPSNSAWPQQRQLEQQQQHQRTNQPHQQHRRSEQAERQRKQQQGEEAESAIPPRDQEGGSWAEVVRRKPARQQAAQQQQQAQETRAPQRQATAGPSAPQSQRQQQGLQSQPKQQKRRPRPDAIEVTPNAGQTWDSSYRAIRTAAEISDLEGVLGIGRRTSRNRLVMELVPGTDTTTVYGRVRNVCEQNNIACRL</sequence>
<dbReference type="EnsemblMetazoa" id="AMAM005048-RA">
    <property type="protein sequence ID" value="AMAM005048-PA"/>
    <property type="gene ID" value="AMAM005048"/>
</dbReference>
<organism evidence="2 3">
    <name type="scientific">Anopheles maculatus</name>
    <dbReference type="NCBI Taxonomy" id="74869"/>
    <lineage>
        <taxon>Eukaryota</taxon>
        <taxon>Metazoa</taxon>
        <taxon>Ecdysozoa</taxon>
        <taxon>Arthropoda</taxon>
        <taxon>Hexapoda</taxon>
        <taxon>Insecta</taxon>
        <taxon>Pterygota</taxon>
        <taxon>Neoptera</taxon>
        <taxon>Endopterygota</taxon>
        <taxon>Diptera</taxon>
        <taxon>Nematocera</taxon>
        <taxon>Culicoidea</taxon>
        <taxon>Culicidae</taxon>
        <taxon>Anophelinae</taxon>
        <taxon>Anopheles</taxon>
        <taxon>Anopheles maculatus group</taxon>
    </lineage>
</organism>
<evidence type="ECO:0000256" key="1">
    <source>
        <dbReference type="SAM" id="MobiDB-lite"/>
    </source>
</evidence>
<dbReference type="AlphaFoldDB" id="A0A182SEA7"/>
<evidence type="ECO:0000313" key="3">
    <source>
        <dbReference type="Proteomes" id="UP000075901"/>
    </source>
</evidence>
<feature type="compositionally biased region" description="Low complexity" evidence="1">
    <location>
        <begin position="153"/>
        <end position="194"/>
    </location>
</feature>
<name>A0A182SEA7_9DIPT</name>
<feature type="compositionally biased region" description="Polar residues" evidence="1">
    <location>
        <begin position="81"/>
        <end position="90"/>
    </location>
</feature>
<feature type="region of interest" description="Disordered" evidence="1">
    <location>
        <begin position="81"/>
        <end position="211"/>
    </location>
</feature>
<proteinExistence type="predicted"/>
<accession>A0A182SEA7</accession>
<dbReference type="VEuPathDB" id="VectorBase:AMAM005048"/>
<reference evidence="2" key="2">
    <citation type="submission" date="2020-05" db="UniProtKB">
        <authorList>
            <consortium name="EnsemblMetazoa"/>
        </authorList>
    </citation>
    <scope>IDENTIFICATION</scope>
    <source>
        <strain evidence="2">maculatus3</strain>
    </source>
</reference>
<feature type="compositionally biased region" description="Basic and acidic residues" evidence="1">
    <location>
        <begin position="112"/>
        <end position="125"/>
    </location>
</feature>
<feature type="compositionally biased region" description="Low complexity" evidence="1">
    <location>
        <begin position="91"/>
        <end position="108"/>
    </location>
</feature>
<reference evidence="3" key="1">
    <citation type="submission" date="2013-09" db="EMBL/GenBank/DDBJ databases">
        <title>The Genome Sequence of Anopheles maculatus species B.</title>
        <authorList>
            <consortium name="The Broad Institute Genomics Platform"/>
            <person name="Neafsey D.E."/>
            <person name="Besansky N."/>
            <person name="Howell P."/>
            <person name="Walton C."/>
            <person name="Young S.K."/>
            <person name="Zeng Q."/>
            <person name="Gargeya S."/>
            <person name="Fitzgerald M."/>
            <person name="Haas B."/>
            <person name="Abouelleil A."/>
            <person name="Allen A.W."/>
            <person name="Alvarado L."/>
            <person name="Arachchi H.M."/>
            <person name="Berlin A.M."/>
            <person name="Chapman S.B."/>
            <person name="Gainer-Dewar J."/>
            <person name="Goldberg J."/>
            <person name="Griggs A."/>
            <person name="Gujja S."/>
            <person name="Hansen M."/>
            <person name="Howarth C."/>
            <person name="Imamovic A."/>
            <person name="Ireland A."/>
            <person name="Larimer J."/>
            <person name="McCowan C."/>
            <person name="Murphy C."/>
            <person name="Pearson M."/>
            <person name="Poon T.W."/>
            <person name="Priest M."/>
            <person name="Roberts A."/>
            <person name="Saif S."/>
            <person name="Shea T."/>
            <person name="Sisk P."/>
            <person name="Sykes S."/>
            <person name="Wortman J."/>
            <person name="Nusbaum C."/>
            <person name="Birren B."/>
        </authorList>
    </citation>
    <scope>NUCLEOTIDE SEQUENCE [LARGE SCALE GENOMIC DNA]</scope>
    <source>
        <strain evidence="3">maculatus3</strain>
    </source>
</reference>